<feature type="compositionally biased region" description="Basic and acidic residues" evidence="1">
    <location>
        <begin position="27"/>
        <end position="36"/>
    </location>
</feature>
<dbReference type="RefSeq" id="WP_053094065.1">
    <property type="nucleotide sequence ID" value="NZ_AP024237.1"/>
</dbReference>
<accession>A0A2G8B373</accession>
<name>A0A2G8B373_9MYCO</name>
<evidence type="ECO:0000256" key="1">
    <source>
        <dbReference type="SAM" id="MobiDB-lite"/>
    </source>
</evidence>
<reference evidence="2 3" key="1">
    <citation type="submission" date="2020-12" db="EMBL/GenBank/DDBJ databases">
        <title>Complete genome sequence of Mycobacterium heckeshornense JCM 15655T, closely related to a pathogenic non-tuberculous mycobacterial species Mycobacterium xenopi.</title>
        <authorList>
            <person name="Yoshida M."/>
            <person name="Fukano H."/>
            <person name="Asakura T."/>
            <person name="Suzuki M."/>
            <person name="Hoshino Y."/>
        </authorList>
    </citation>
    <scope>NUCLEOTIDE SEQUENCE [LARGE SCALE GENOMIC DNA]</scope>
    <source>
        <strain evidence="2 3">JCM 15655</strain>
    </source>
</reference>
<organism evidence="2 3">
    <name type="scientific">Mycobacterium heckeshornense</name>
    <dbReference type="NCBI Taxonomy" id="110505"/>
    <lineage>
        <taxon>Bacteria</taxon>
        <taxon>Bacillati</taxon>
        <taxon>Actinomycetota</taxon>
        <taxon>Actinomycetes</taxon>
        <taxon>Mycobacteriales</taxon>
        <taxon>Mycobacteriaceae</taxon>
        <taxon>Mycobacterium</taxon>
    </lineage>
</organism>
<evidence type="ECO:0000313" key="2">
    <source>
        <dbReference type="EMBL" id="BCO36569.1"/>
    </source>
</evidence>
<dbReference type="AlphaFoldDB" id="A0A2G8B373"/>
<gene>
    <name evidence="2" type="ORF">MHEC_30020</name>
</gene>
<feature type="region of interest" description="Disordered" evidence="1">
    <location>
        <begin position="119"/>
        <end position="163"/>
    </location>
</feature>
<protein>
    <submittedName>
        <fullName evidence="2">Uncharacterized protein</fullName>
    </submittedName>
</protein>
<proteinExistence type="predicted"/>
<keyword evidence="3" id="KW-1185">Reference proteome</keyword>
<sequence length="163" mass="17858">MDSELKAMTAGWGNLTFPEDGLGGENGEVRPVDHRWKTGGGSDTDDDRKKNQKEAFKQVYGRAPTSPSDWEMATALDPHTYTPDFKGTQAEVRVVRINPVPGQGVVRASQWIPQRDVTTPGHVKVGVPQDSVTQIPGRGGADQIRRGEPIRTGSHNKYLRAAR</sequence>
<evidence type="ECO:0000313" key="3">
    <source>
        <dbReference type="Proteomes" id="UP000595446"/>
    </source>
</evidence>
<feature type="region of interest" description="Disordered" evidence="1">
    <location>
        <begin position="1"/>
        <end position="70"/>
    </location>
</feature>
<feature type="compositionally biased region" description="Basic and acidic residues" evidence="1">
    <location>
        <begin position="46"/>
        <end position="56"/>
    </location>
</feature>
<dbReference type="OrthoDB" id="4509678at2"/>
<dbReference type="Proteomes" id="UP000595446">
    <property type="component" value="Chromosome"/>
</dbReference>
<dbReference type="EMBL" id="AP024237">
    <property type="protein sequence ID" value="BCO36569.1"/>
    <property type="molecule type" value="Genomic_DNA"/>
</dbReference>